<dbReference type="GO" id="GO:0005524">
    <property type="term" value="F:ATP binding"/>
    <property type="evidence" value="ECO:0007669"/>
    <property type="project" value="UniProtKB-UniRule"/>
</dbReference>
<dbReference type="GO" id="GO:0016887">
    <property type="term" value="F:ATP hydrolysis activity"/>
    <property type="evidence" value="ECO:0007669"/>
    <property type="project" value="RHEA"/>
</dbReference>
<keyword evidence="7 12" id="KW-0067">ATP-binding</keyword>
<evidence type="ECO:0000256" key="9">
    <source>
        <dbReference type="ARBA" id="ARBA00023235"/>
    </source>
</evidence>
<evidence type="ECO:0000256" key="8">
    <source>
        <dbReference type="ARBA" id="ARBA00023125"/>
    </source>
</evidence>
<dbReference type="Gene3D" id="3.40.50.300">
    <property type="entry name" value="P-loop containing nucleotide triphosphate hydrolases"/>
    <property type="match status" value="1"/>
</dbReference>
<dbReference type="InterPro" id="IPR007693">
    <property type="entry name" value="DNA_helicase_DnaB-like_N"/>
</dbReference>
<dbReference type="InterPro" id="IPR016136">
    <property type="entry name" value="DNA_helicase_N/primase_C"/>
</dbReference>
<evidence type="ECO:0000256" key="12">
    <source>
        <dbReference type="RuleBase" id="RU362085"/>
    </source>
</evidence>
<dbReference type="GO" id="GO:0006269">
    <property type="term" value="P:DNA replication, synthesis of primer"/>
    <property type="evidence" value="ECO:0007669"/>
    <property type="project" value="UniProtKB-UniRule"/>
</dbReference>
<evidence type="ECO:0000256" key="6">
    <source>
        <dbReference type="ARBA" id="ARBA00022806"/>
    </source>
</evidence>
<comment type="catalytic activity">
    <reaction evidence="10 12">
        <text>ATP + H2O = ADP + phosphate + H(+)</text>
        <dbReference type="Rhea" id="RHEA:13065"/>
        <dbReference type="ChEBI" id="CHEBI:15377"/>
        <dbReference type="ChEBI" id="CHEBI:15378"/>
        <dbReference type="ChEBI" id="CHEBI:30616"/>
        <dbReference type="ChEBI" id="CHEBI:43474"/>
        <dbReference type="ChEBI" id="CHEBI:456216"/>
        <dbReference type="EC" id="5.6.2.3"/>
    </reaction>
</comment>
<dbReference type="FunFam" id="1.10.860.10:FF:000001">
    <property type="entry name" value="Replicative DNA helicase"/>
    <property type="match status" value="1"/>
</dbReference>
<dbReference type="Pfam" id="PF00772">
    <property type="entry name" value="DnaB"/>
    <property type="match status" value="1"/>
</dbReference>
<dbReference type="GO" id="GO:0003677">
    <property type="term" value="F:DNA binding"/>
    <property type="evidence" value="ECO:0007669"/>
    <property type="project" value="UniProtKB-UniRule"/>
</dbReference>
<dbReference type="SUPFAM" id="SSF48024">
    <property type="entry name" value="N-terminal domain of DnaB helicase"/>
    <property type="match status" value="1"/>
</dbReference>
<dbReference type="EC" id="5.6.2.3" evidence="11 12"/>
<dbReference type="InterPro" id="IPR027417">
    <property type="entry name" value="P-loop_NTPase"/>
</dbReference>
<gene>
    <name evidence="14" type="primary">dnaB</name>
    <name evidence="14" type="ORF">COU09_02065</name>
</gene>
<evidence type="ECO:0000256" key="4">
    <source>
        <dbReference type="ARBA" id="ARBA00022741"/>
    </source>
</evidence>
<evidence type="ECO:0000259" key="13">
    <source>
        <dbReference type="PROSITE" id="PS51199"/>
    </source>
</evidence>
<comment type="similarity">
    <text evidence="1 12">Belongs to the helicase family. DnaB subfamily.</text>
</comment>
<dbReference type="NCBIfam" id="TIGR00665">
    <property type="entry name" value="DnaB"/>
    <property type="match status" value="1"/>
</dbReference>
<evidence type="ECO:0000313" key="14">
    <source>
        <dbReference type="EMBL" id="PIR88437.1"/>
    </source>
</evidence>
<dbReference type="InterPro" id="IPR007694">
    <property type="entry name" value="DNA_helicase_DnaB-like_C"/>
</dbReference>
<dbReference type="InterPro" id="IPR036185">
    <property type="entry name" value="DNA_heli_DnaB-like_N_sf"/>
</dbReference>
<dbReference type="CDD" id="cd00984">
    <property type="entry name" value="DnaB_C"/>
    <property type="match status" value="1"/>
</dbReference>
<evidence type="ECO:0000256" key="7">
    <source>
        <dbReference type="ARBA" id="ARBA00022840"/>
    </source>
</evidence>
<keyword evidence="3 12" id="KW-0235">DNA replication</keyword>
<dbReference type="AlphaFoldDB" id="A0A2H0UPV2"/>
<comment type="function">
    <text evidence="12">The main replicative DNA helicase, it participates in initiation and elongation during chromosome replication. Travels ahead of the DNA replisome, separating dsDNA into templates for DNA synthesis. A processive ATP-dependent 5'-3' DNA helicase it has DNA-dependent ATPase activity.</text>
</comment>
<dbReference type="PANTHER" id="PTHR30153:SF2">
    <property type="entry name" value="REPLICATIVE DNA HELICASE"/>
    <property type="match status" value="1"/>
</dbReference>
<dbReference type="Proteomes" id="UP000229615">
    <property type="component" value="Unassembled WGS sequence"/>
</dbReference>
<keyword evidence="6 12" id="KW-0347">Helicase</keyword>
<evidence type="ECO:0000256" key="3">
    <source>
        <dbReference type="ARBA" id="ARBA00022705"/>
    </source>
</evidence>
<evidence type="ECO:0000256" key="11">
    <source>
        <dbReference type="NCBIfam" id="TIGR00665"/>
    </source>
</evidence>
<dbReference type="EMBL" id="PFBB01000023">
    <property type="protein sequence ID" value="PIR88437.1"/>
    <property type="molecule type" value="Genomic_DNA"/>
</dbReference>
<evidence type="ECO:0000313" key="15">
    <source>
        <dbReference type="Proteomes" id="UP000229615"/>
    </source>
</evidence>
<evidence type="ECO:0000256" key="10">
    <source>
        <dbReference type="ARBA" id="ARBA00048954"/>
    </source>
</evidence>
<dbReference type="SUPFAM" id="SSF52540">
    <property type="entry name" value="P-loop containing nucleoside triphosphate hydrolases"/>
    <property type="match status" value="1"/>
</dbReference>
<reference evidence="15" key="1">
    <citation type="submission" date="2017-09" db="EMBL/GenBank/DDBJ databases">
        <title>Depth-based differentiation of microbial function through sediment-hosted aquifers and enrichment of novel symbionts in the deep terrestrial subsurface.</title>
        <authorList>
            <person name="Probst A.J."/>
            <person name="Ladd B."/>
            <person name="Jarett J.K."/>
            <person name="Geller-Mcgrath D.E."/>
            <person name="Sieber C.M.K."/>
            <person name="Emerson J.B."/>
            <person name="Anantharaman K."/>
            <person name="Thomas B.C."/>
            <person name="Malmstrom R."/>
            <person name="Stieglmeier M."/>
            <person name="Klingl A."/>
            <person name="Woyke T."/>
            <person name="Ryan C.M."/>
            <person name="Banfield J.F."/>
        </authorList>
    </citation>
    <scope>NUCLEOTIDE SEQUENCE [LARGE SCALE GENOMIC DNA]</scope>
</reference>
<evidence type="ECO:0000256" key="1">
    <source>
        <dbReference type="ARBA" id="ARBA00008428"/>
    </source>
</evidence>
<dbReference type="GO" id="GO:0005829">
    <property type="term" value="C:cytosol"/>
    <property type="evidence" value="ECO:0007669"/>
    <property type="project" value="TreeGrafter"/>
</dbReference>
<dbReference type="GO" id="GO:1990077">
    <property type="term" value="C:primosome complex"/>
    <property type="evidence" value="ECO:0007669"/>
    <property type="project" value="UniProtKB-UniRule"/>
</dbReference>
<keyword evidence="8 12" id="KW-0238">DNA-binding</keyword>
<keyword evidence="2 12" id="KW-0639">Primosome</keyword>
<protein>
    <recommendedName>
        <fullName evidence="11 12">Replicative DNA helicase</fullName>
        <ecNumber evidence="11 12">5.6.2.3</ecNumber>
    </recommendedName>
</protein>
<keyword evidence="9" id="KW-0413">Isomerase</keyword>
<organism evidence="14 15">
    <name type="scientific">Candidatus Harrisonbacteria bacterium CG10_big_fil_rev_8_21_14_0_10_44_23</name>
    <dbReference type="NCBI Taxonomy" id="1974585"/>
    <lineage>
        <taxon>Bacteria</taxon>
        <taxon>Candidatus Harrisoniibacteriota</taxon>
    </lineage>
</organism>
<dbReference type="PROSITE" id="PS51199">
    <property type="entry name" value="SF4_HELICASE"/>
    <property type="match status" value="1"/>
</dbReference>
<dbReference type="PANTHER" id="PTHR30153">
    <property type="entry name" value="REPLICATIVE DNA HELICASE DNAB"/>
    <property type="match status" value="1"/>
</dbReference>
<dbReference type="Pfam" id="PF03796">
    <property type="entry name" value="DnaB_C"/>
    <property type="match status" value="1"/>
</dbReference>
<accession>A0A2H0UPV2</accession>
<dbReference type="GO" id="GO:0043139">
    <property type="term" value="F:5'-3' DNA helicase activity"/>
    <property type="evidence" value="ECO:0007669"/>
    <property type="project" value="UniProtKB-EC"/>
</dbReference>
<name>A0A2H0UPV2_9BACT</name>
<proteinExistence type="inferred from homology"/>
<sequence>MTKLPPQNIEAEESVLGALMIDKNAITRVADVLSREDFYKPANAEIFRAILKLYEKSQPIDILTLTTELKESDKLKSIGGSSYLTKLIDSVPSATNVEHYAKIVKEKKILRDLIQTSAEISENAFDATDDIDQVLDNIEQKIFSISQKSVSQHFTSLKDELKTAYERIEKIHSGDGQTRGVPSGFNGIDNLLSGFQKSDLILVGARPSLGKTSLVLDMLRYAAVHQNVPVGFFSIEMSREQVVDRLIAAEAGVPLWKLRTGRLRDDQDFHLIQNALDTLSKAPIFIDDTPSPNILQMRSMARRLQAEHGLGLIAIDYLQLIQPRTNSDNVVQQVTEISRGLKAIARELNTPIIALSQLSRSSDQREVKIPRLSDLRDSGSLEQDADVVMFIYRKDRDKASIDPEEENTAEIIVAKHRNGPLGTIKLKWDKETVSFKNIDTHHEMPSL</sequence>
<evidence type="ECO:0000256" key="5">
    <source>
        <dbReference type="ARBA" id="ARBA00022801"/>
    </source>
</evidence>
<evidence type="ECO:0000256" key="2">
    <source>
        <dbReference type="ARBA" id="ARBA00022515"/>
    </source>
</evidence>
<keyword evidence="4 12" id="KW-0547">Nucleotide-binding</keyword>
<feature type="domain" description="SF4 helicase" evidence="13">
    <location>
        <begin position="174"/>
        <end position="442"/>
    </location>
</feature>
<dbReference type="Gene3D" id="1.10.860.10">
    <property type="entry name" value="DNAb Helicase, Chain A"/>
    <property type="match status" value="1"/>
</dbReference>
<keyword evidence="5 12" id="KW-0378">Hydrolase</keyword>
<comment type="caution">
    <text evidence="14">The sequence shown here is derived from an EMBL/GenBank/DDBJ whole genome shotgun (WGS) entry which is preliminary data.</text>
</comment>
<dbReference type="InterPro" id="IPR007692">
    <property type="entry name" value="DNA_helicase_DnaB"/>
</dbReference>